<comment type="cofactor">
    <cofactor evidence="1">
        <name>Mg(2+)</name>
        <dbReference type="ChEBI" id="CHEBI:18420"/>
    </cofactor>
</comment>
<evidence type="ECO:0000256" key="20">
    <source>
        <dbReference type="ARBA" id="ARBA00081741"/>
    </source>
</evidence>
<feature type="region of interest" description="Disordered" evidence="22">
    <location>
        <begin position="634"/>
        <end position="735"/>
    </location>
</feature>
<feature type="region of interest" description="Disordered" evidence="22">
    <location>
        <begin position="550"/>
        <end position="591"/>
    </location>
</feature>
<feature type="compositionally biased region" description="Basic and acidic residues" evidence="22">
    <location>
        <begin position="678"/>
        <end position="690"/>
    </location>
</feature>
<sequence length="1227" mass="132962">MSETMGRNVVPLFMRTYGRSKVVRKPDAWLSPDYRKKAFSSTDVSDPSLLDANDSSVQLKKRKKKGRAAKRATSNSKEGDSDVENVFLTEPVAKTTKVTSQRKPPRQPMRKGRGRVLLSSMSENEKPTAVMRRGQKKSARIFSTSESEEDSLMKNPRVTTVLQKNNSRAKTLDSSEDSAAPAPGKFVTARRRVQSVKSRGPSSKPPVLCPSVNLDSSDDFARAAPVLPRAVTRRKRLPLRPPVSLERTSSDISMGPPPGGVRVHRPQSLLNASADDPSLPCHAPLFSSTPSAALGRRLLASPDASLSGIHFSTEDSATDTELPRQPQQKRPRRGPLAHSRLRETTASRSPLAVAGDDRGNAERHREAALSGTNGQPAPAEQTGQVSVELASQSVEVADSQAAAPSPMKPPSQLADSPGGAQGTAGESGQEEQLASLVLFSRVEEEEGAEGADDDEQAASGFVTAETRLDSLVEALKERCRTASPVVRLPRTDLLLPLPILDSSSQILSAGETFSSCLDSQPVVRTSARRTGPVFELSSFSELPSLCVTDPPAPPTIPSPSQAEAMEEPREEEATARVVGEVDEEESCVGEGGEAAGLDELVERLKARCVSCQPVILLDARRLSPFLLRHHAVAAASAPRAPVPAAQTEPESESSSSNSSALPAPTTPSSSNSSAGHHLGKEAGEGQPERRRLNRRRLSDSFSRVSGGGASGSGSSPERTVLASRSKQPVGRVGTGRKACVSGLSVSRWTKRDTNLARAQHNAHDSLDFGPAAVAKPSKELLSNWPALPVTPARAEQLNISSILAGLSPDASLSTHMWSRLKAALSVHKKKTAFATPHRLGLSSMQSPAVQRLNASQDIFASPSLAPLTRLSRGSLHSSQLSVAEDISDAEKVYQECQQEGPLTFDQCIPPARMKLCRKIGEGTFGEVFSTTNSDGQPVALKIIPVEGKQKVNGEDQKSFGEILHEIIISKELSSLDEKEENRTCGFIGLHDLHCVQGPYPKQLLSAWDKFDKKRGSENDRPDFFGEEQFFLILEFEFGGSDLENMNGKLSSLAQAKSILQQVTAALAVAEQALCFEHRDLHWGNVLVKTTKQKECDYVLSGETRSLETRGVQVNIIDYSLSRLEIDGLTVSCDISADEELFMGQGDYQFDIYRKMREENRNNWSEYHPHTNVLWLHYLTDKLLGMKYKSSAQGAQARALKSSLRTFLQDLPAFQSATDVLHRSSLFP</sequence>
<evidence type="ECO:0000256" key="4">
    <source>
        <dbReference type="ARBA" id="ARBA00004286"/>
    </source>
</evidence>
<comment type="caution">
    <text evidence="24">The sequence shown here is derived from an EMBL/GenBank/DDBJ whole genome shotgun (WGS) entry which is preliminary data.</text>
</comment>
<evidence type="ECO:0000256" key="19">
    <source>
        <dbReference type="ARBA" id="ARBA00069281"/>
    </source>
</evidence>
<evidence type="ECO:0000256" key="11">
    <source>
        <dbReference type="ARBA" id="ARBA00022741"/>
    </source>
</evidence>
<dbReference type="SMART" id="SM00220">
    <property type="entry name" value="S_TKc"/>
    <property type="match status" value="1"/>
</dbReference>
<dbReference type="Proteomes" id="UP000823561">
    <property type="component" value="Chromosome 1"/>
</dbReference>
<feature type="domain" description="Protein kinase" evidence="23">
    <location>
        <begin position="913"/>
        <end position="1227"/>
    </location>
</feature>
<evidence type="ECO:0000256" key="5">
    <source>
        <dbReference type="ARBA" id="ARBA00012513"/>
    </source>
</evidence>
<evidence type="ECO:0000256" key="1">
    <source>
        <dbReference type="ARBA" id="ARBA00001946"/>
    </source>
</evidence>
<feature type="compositionally biased region" description="Basic residues" evidence="22">
    <location>
        <begin position="59"/>
        <end position="70"/>
    </location>
</feature>
<evidence type="ECO:0000256" key="3">
    <source>
        <dbReference type="ARBA" id="ARBA00004186"/>
    </source>
</evidence>
<evidence type="ECO:0000256" key="14">
    <source>
        <dbReference type="ARBA" id="ARBA00023212"/>
    </source>
</evidence>
<evidence type="ECO:0000256" key="8">
    <source>
        <dbReference type="ARBA" id="ARBA00022527"/>
    </source>
</evidence>
<dbReference type="EMBL" id="JADWDJ010000001">
    <property type="protein sequence ID" value="KAG5286383.1"/>
    <property type="molecule type" value="Genomic_DNA"/>
</dbReference>
<keyword evidence="10" id="KW-0808">Transferase</keyword>
<comment type="catalytic activity">
    <reaction evidence="17">
        <text>L-seryl-[protein] + ATP = O-phospho-L-seryl-[protein] + ADP + H(+)</text>
        <dbReference type="Rhea" id="RHEA:17989"/>
        <dbReference type="Rhea" id="RHEA-COMP:9863"/>
        <dbReference type="Rhea" id="RHEA-COMP:11604"/>
        <dbReference type="ChEBI" id="CHEBI:15378"/>
        <dbReference type="ChEBI" id="CHEBI:29999"/>
        <dbReference type="ChEBI" id="CHEBI:30616"/>
        <dbReference type="ChEBI" id="CHEBI:83421"/>
        <dbReference type="ChEBI" id="CHEBI:456216"/>
        <dbReference type="EC" id="2.7.11.1"/>
    </reaction>
</comment>
<evidence type="ECO:0000256" key="15">
    <source>
        <dbReference type="ARBA" id="ARBA00023242"/>
    </source>
</evidence>
<feature type="compositionally biased region" description="Basic residues" evidence="22">
    <location>
        <begin position="103"/>
        <end position="114"/>
    </location>
</feature>
<dbReference type="GO" id="GO:0005694">
    <property type="term" value="C:chromosome"/>
    <property type="evidence" value="ECO:0007669"/>
    <property type="project" value="UniProtKB-SubCell"/>
</dbReference>
<dbReference type="InterPro" id="IPR011009">
    <property type="entry name" value="Kinase-like_dom_sf"/>
</dbReference>
<dbReference type="FunFam" id="3.30.200.20:FF:000409">
    <property type="entry name" value="serine/threonine-protein kinase haspin"/>
    <property type="match status" value="1"/>
</dbReference>
<feature type="region of interest" description="Disordered" evidence="22">
    <location>
        <begin position="309"/>
        <end position="431"/>
    </location>
</feature>
<comment type="catalytic activity">
    <reaction evidence="16">
        <text>L-threonyl-[protein] + ATP = O-phospho-L-threonyl-[protein] + ADP + H(+)</text>
        <dbReference type="Rhea" id="RHEA:46608"/>
        <dbReference type="Rhea" id="RHEA-COMP:11060"/>
        <dbReference type="Rhea" id="RHEA-COMP:11605"/>
        <dbReference type="ChEBI" id="CHEBI:15378"/>
        <dbReference type="ChEBI" id="CHEBI:30013"/>
        <dbReference type="ChEBI" id="CHEBI:30616"/>
        <dbReference type="ChEBI" id="CHEBI:61977"/>
        <dbReference type="ChEBI" id="CHEBI:456216"/>
        <dbReference type="EC" id="2.7.11.1"/>
    </reaction>
</comment>
<dbReference type="PANTHER" id="PTHR24419">
    <property type="entry name" value="INTERLEUKIN-1 RECEPTOR-ASSOCIATED KINASE"/>
    <property type="match status" value="1"/>
</dbReference>
<feature type="region of interest" description="Disordered" evidence="22">
    <location>
        <begin position="38"/>
        <end position="153"/>
    </location>
</feature>
<keyword evidence="12" id="KW-0418">Kinase</keyword>
<feature type="compositionally biased region" description="Basic and acidic residues" evidence="22">
    <location>
        <begin position="355"/>
        <end position="367"/>
    </location>
</feature>
<feature type="region of interest" description="Disordered" evidence="22">
    <location>
        <begin position="166"/>
        <end position="210"/>
    </location>
</feature>
<protein>
    <recommendedName>
        <fullName evidence="19">Serine/threonine-protein kinase haspin</fullName>
        <ecNumber evidence="5">2.7.11.1</ecNumber>
    </recommendedName>
    <alternativeName>
        <fullName evidence="20">Germ cell-specific gene 2 protein</fullName>
    </alternativeName>
</protein>
<evidence type="ECO:0000256" key="17">
    <source>
        <dbReference type="ARBA" id="ARBA00048679"/>
    </source>
</evidence>
<evidence type="ECO:0000256" key="7">
    <source>
        <dbReference type="ARBA" id="ARBA00022490"/>
    </source>
</evidence>
<comment type="subcellular location">
    <subcellularLocation>
        <location evidence="4">Chromosome</location>
    </subcellularLocation>
    <subcellularLocation>
        <location evidence="3">Cytoplasm</location>
        <location evidence="3">Cytoskeleton</location>
        <location evidence="3">Spindle</location>
    </subcellularLocation>
    <subcellularLocation>
        <location evidence="2">Nucleus</location>
    </subcellularLocation>
</comment>
<dbReference type="GO" id="GO:1901991">
    <property type="term" value="P:negative regulation of mitotic cell cycle phase transition"/>
    <property type="evidence" value="ECO:0007669"/>
    <property type="project" value="UniProtKB-ARBA"/>
</dbReference>
<dbReference type="GO" id="GO:0000278">
    <property type="term" value="P:mitotic cell cycle"/>
    <property type="evidence" value="ECO:0007669"/>
    <property type="project" value="TreeGrafter"/>
</dbReference>
<organism evidence="24 25">
    <name type="scientific">Alosa alosa</name>
    <name type="common">allis shad</name>
    <dbReference type="NCBI Taxonomy" id="278164"/>
    <lineage>
        <taxon>Eukaryota</taxon>
        <taxon>Metazoa</taxon>
        <taxon>Chordata</taxon>
        <taxon>Craniata</taxon>
        <taxon>Vertebrata</taxon>
        <taxon>Euteleostomi</taxon>
        <taxon>Actinopterygii</taxon>
        <taxon>Neopterygii</taxon>
        <taxon>Teleostei</taxon>
        <taxon>Clupei</taxon>
        <taxon>Clupeiformes</taxon>
        <taxon>Clupeoidei</taxon>
        <taxon>Clupeidae</taxon>
        <taxon>Alosa</taxon>
    </lineage>
</organism>
<evidence type="ECO:0000256" key="12">
    <source>
        <dbReference type="ARBA" id="ARBA00022777"/>
    </source>
</evidence>
<comment type="function">
    <text evidence="18">Serine/threonine-protein kinase that phosphorylates histone H3 at 'Thr-3' (H3T3ph) during mitosis. May act through H3T3ph to both position and modulate activation of AURKB and other components of the chromosomal passenger complex (CPC) at centromeres to ensure proper chromatid cohesion, metaphase alignment and normal progression through the cell cycle.</text>
</comment>
<dbReference type="SUPFAM" id="SSF56112">
    <property type="entry name" value="Protein kinase-like (PK-like)"/>
    <property type="match status" value="1"/>
</dbReference>
<name>A0AAV6HGL3_9TELE</name>
<evidence type="ECO:0000256" key="10">
    <source>
        <dbReference type="ARBA" id="ARBA00022679"/>
    </source>
</evidence>
<dbReference type="SMART" id="SM01331">
    <property type="entry name" value="DUF3635"/>
    <property type="match status" value="1"/>
</dbReference>
<dbReference type="EC" id="2.7.11.1" evidence="5"/>
<dbReference type="GO" id="GO:0005634">
    <property type="term" value="C:nucleus"/>
    <property type="evidence" value="ECO:0007669"/>
    <property type="project" value="UniProtKB-SubCell"/>
</dbReference>
<evidence type="ECO:0000256" key="16">
    <source>
        <dbReference type="ARBA" id="ARBA00047899"/>
    </source>
</evidence>
<feature type="region of interest" description="Disordered" evidence="22">
    <location>
        <begin position="238"/>
        <end position="265"/>
    </location>
</feature>
<evidence type="ECO:0000259" key="23">
    <source>
        <dbReference type="PROSITE" id="PS50011"/>
    </source>
</evidence>
<evidence type="ECO:0000256" key="18">
    <source>
        <dbReference type="ARBA" id="ARBA00053811"/>
    </source>
</evidence>
<feature type="compositionally biased region" description="Low complexity" evidence="22">
    <location>
        <begin position="634"/>
        <end position="674"/>
    </location>
</feature>
<keyword evidence="14" id="KW-0206">Cytoskeleton</keyword>
<dbReference type="InterPro" id="IPR000719">
    <property type="entry name" value="Prot_kinase_dom"/>
</dbReference>
<evidence type="ECO:0000256" key="2">
    <source>
        <dbReference type="ARBA" id="ARBA00004123"/>
    </source>
</evidence>
<evidence type="ECO:0000256" key="21">
    <source>
        <dbReference type="PROSITE-ProRule" id="PRU10141"/>
    </source>
</evidence>
<keyword evidence="25" id="KW-1185">Reference proteome</keyword>
<keyword evidence="15" id="KW-0539">Nucleus</keyword>
<dbReference type="GO" id="GO:0005737">
    <property type="term" value="C:cytoplasm"/>
    <property type="evidence" value="ECO:0007669"/>
    <property type="project" value="TreeGrafter"/>
</dbReference>
<keyword evidence="8" id="KW-0723">Serine/threonine-protein kinase</keyword>
<dbReference type="PROSITE" id="PS50011">
    <property type="entry name" value="PROTEIN_KINASE_DOM"/>
    <property type="match status" value="1"/>
</dbReference>
<keyword evidence="6" id="KW-0158">Chromosome</keyword>
<dbReference type="GO" id="GO:0051276">
    <property type="term" value="P:chromosome organization"/>
    <property type="evidence" value="ECO:0007669"/>
    <property type="project" value="UniProtKB-ARBA"/>
</dbReference>
<keyword evidence="7" id="KW-0963">Cytoplasm</keyword>
<keyword evidence="13 21" id="KW-0067">ATP-binding</keyword>
<dbReference type="InterPro" id="IPR024604">
    <property type="entry name" value="GSG2_C"/>
</dbReference>
<dbReference type="GO" id="GO:0072354">
    <property type="term" value="F:histone H3T3 kinase activity"/>
    <property type="evidence" value="ECO:0007669"/>
    <property type="project" value="TreeGrafter"/>
</dbReference>
<dbReference type="AlphaFoldDB" id="A0AAV6HGL3"/>
<dbReference type="GO" id="GO:0035556">
    <property type="term" value="P:intracellular signal transduction"/>
    <property type="evidence" value="ECO:0007669"/>
    <property type="project" value="TreeGrafter"/>
</dbReference>
<gene>
    <name evidence="24" type="ORF">AALO_G00014220</name>
</gene>
<reference evidence="24 25" key="1">
    <citation type="submission" date="2020-10" db="EMBL/GenBank/DDBJ databases">
        <title>Chromosome-scale genome assembly of the Allis shad, Alosa alosa.</title>
        <authorList>
            <person name="Margot Z."/>
            <person name="Christophe K."/>
            <person name="Cabau C."/>
            <person name="Louis A."/>
            <person name="Berthelot C."/>
            <person name="Parey E."/>
            <person name="Roest Crollius H."/>
            <person name="Montfort J."/>
            <person name="Robinson-Rechavi M."/>
            <person name="Bucao C."/>
            <person name="Bouchez O."/>
            <person name="Gislard M."/>
            <person name="Lluch J."/>
            <person name="Milhes M."/>
            <person name="Lampietro C."/>
            <person name="Lopez Roques C."/>
            <person name="Donnadieu C."/>
            <person name="Braasch I."/>
            <person name="Desvignes T."/>
            <person name="Postlethwait J."/>
            <person name="Bobe J."/>
            <person name="Guiguen Y."/>
        </authorList>
    </citation>
    <scope>NUCLEOTIDE SEQUENCE [LARGE SCALE GENOMIC DNA]</scope>
    <source>
        <strain evidence="24">M-15738</strain>
        <tissue evidence="24">Blood</tissue>
    </source>
</reference>
<dbReference type="Gene3D" id="3.30.200.20">
    <property type="entry name" value="Phosphorylase Kinase, domain 1"/>
    <property type="match status" value="1"/>
</dbReference>
<dbReference type="GO" id="GO:0005819">
    <property type="term" value="C:spindle"/>
    <property type="evidence" value="ECO:0007669"/>
    <property type="project" value="UniProtKB-SubCell"/>
</dbReference>
<dbReference type="Pfam" id="PF12330">
    <property type="entry name" value="Haspin_kinase"/>
    <property type="match status" value="1"/>
</dbReference>
<keyword evidence="11 21" id="KW-0547">Nucleotide-binding</keyword>
<dbReference type="PANTHER" id="PTHR24419:SF18">
    <property type="entry name" value="SERINE_THREONINE-PROTEIN KINASE HASPIN"/>
    <property type="match status" value="1"/>
</dbReference>
<proteinExistence type="predicted"/>
<evidence type="ECO:0000256" key="13">
    <source>
        <dbReference type="ARBA" id="ARBA00022840"/>
    </source>
</evidence>
<dbReference type="PROSITE" id="PS00107">
    <property type="entry name" value="PROTEIN_KINASE_ATP"/>
    <property type="match status" value="1"/>
</dbReference>
<evidence type="ECO:0000256" key="6">
    <source>
        <dbReference type="ARBA" id="ARBA00022454"/>
    </source>
</evidence>
<evidence type="ECO:0000313" key="25">
    <source>
        <dbReference type="Proteomes" id="UP000823561"/>
    </source>
</evidence>
<dbReference type="Gene3D" id="1.10.510.10">
    <property type="entry name" value="Transferase(Phosphotransferase) domain 1"/>
    <property type="match status" value="1"/>
</dbReference>
<evidence type="ECO:0000256" key="9">
    <source>
        <dbReference type="ARBA" id="ARBA00022553"/>
    </source>
</evidence>
<dbReference type="FunFam" id="1.10.510.10:FF:000401">
    <property type="entry name" value="serine/threonine-protein kinase haspin"/>
    <property type="match status" value="1"/>
</dbReference>
<feature type="compositionally biased region" description="Polar residues" evidence="22">
    <location>
        <begin position="370"/>
        <end position="394"/>
    </location>
</feature>
<feature type="binding site" evidence="21">
    <location>
        <position position="941"/>
    </location>
    <ligand>
        <name>ATP</name>
        <dbReference type="ChEBI" id="CHEBI:30616"/>
    </ligand>
</feature>
<evidence type="ECO:0000256" key="22">
    <source>
        <dbReference type="SAM" id="MobiDB-lite"/>
    </source>
</evidence>
<dbReference type="InterPro" id="IPR017441">
    <property type="entry name" value="Protein_kinase_ATP_BS"/>
</dbReference>
<dbReference type="GO" id="GO:0005524">
    <property type="term" value="F:ATP binding"/>
    <property type="evidence" value="ECO:0007669"/>
    <property type="project" value="UniProtKB-UniRule"/>
</dbReference>
<keyword evidence="9" id="KW-0597">Phosphoprotein</keyword>
<evidence type="ECO:0000313" key="24">
    <source>
        <dbReference type="EMBL" id="KAG5286383.1"/>
    </source>
</evidence>
<accession>A0AAV6HGL3</accession>